<evidence type="ECO:0000313" key="3">
    <source>
        <dbReference type="Proteomes" id="UP000037460"/>
    </source>
</evidence>
<reference evidence="3" key="1">
    <citation type="journal article" date="2015" name="PLoS Genet.">
        <title>Genome Sequence and Transcriptome Analyses of Chrysochromulina tobin: Metabolic Tools for Enhanced Algal Fitness in the Prominent Order Prymnesiales (Haptophyceae).</title>
        <authorList>
            <person name="Hovde B.T."/>
            <person name="Deodato C.R."/>
            <person name="Hunsperger H.M."/>
            <person name="Ryken S.A."/>
            <person name="Yost W."/>
            <person name="Jha R.K."/>
            <person name="Patterson J."/>
            <person name="Monnat R.J. Jr."/>
            <person name="Barlow S.B."/>
            <person name="Starkenburg S.R."/>
            <person name="Cattolico R.A."/>
        </authorList>
    </citation>
    <scope>NUCLEOTIDE SEQUENCE</scope>
    <source>
        <strain evidence="3">CCMP291</strain>
    </source>
</reference>
<feature type="transmembrane region" description="Helical" evidence="1">
    <location>
        <begin position="264"/>
        <end position="285"/>
    </location>
</feature>
<feature type="transmembrane region" description="Helical" evidence="1">
    <location>
        <begin position="337"/>
        <end position="360"/>
    </location>
</feature>
<dbReference type="GO" id="GO:0005227">
    <property type="term" value="F:calcium-activated cation channel activity"/>
    <property type="evidence" value="ECO:0007669"/>
    <property type="project" value="InterPro"/>
</dbReference>
<dbReference type="EMBL" id="JWZX01002403">
    <property type="protein sequence ID" value="KOO29521.1"/>
    <property type="molecule type" value="Genomic_DNA"/>
</dbReference>
<feature type="non-terminal residue" evidence="2">
    <location>
        <position position="460"/>
    </location>
</feature>
<name>A0A0M0JSC0_9EUKA</name>
<dbReference type="PANTHER" id="PTHR13018">
    <property type="entry name" value="PROBABLE MEMBRANE PROTEIN DUF221-RELATED"/>
    <property type="match status" value="1"/>
</dbReference>
<feature type="transmembrane region" description="Helical" evidence="1">
    <location>
        <begin position="193"/>
        <end position="214"/>
    </location>
</feature>
<accession>A0A0M0JSC0</accession>
<proteinExistence type="predicted"/>
<keyword evidence="3" id="KW-1185">Reference proteome</keyword>
<gene>
    <name evidence="2" type="ORF">Ctob_004103</name>
</gene>
<evidence type="ECO:0000313" key="2">
    <source>
        <dbReference type="EMBL" id="KOO29521.1"/>
    </source>
</evidence>
<dbReference type="InterPro" id="IPR045122">
    <property type="entry name" value="Csc1-like"/>
</dbReference>
<feature type="transmembrane region" description="Helical" evidence="1">
    <location>
        <begin position="437"/>
        <end position="459"/>
    </location>
</feature>
<comment type="caution">
    <text evidence="2">The sequence shown here is derived from an EMBL/GenBank/DDBJ whole genome shotgun (WGS) entry which is preliminary data.</text>
</comment>
<sequence length="460" mass="51278">MATWVCCSLARANRKHLQLLRVQQDLKMQLHYYRIAAHRAPLGSDRLAARAKVEAKLKCIGAEIDALCNRPVNERASCAGVGFVTFNYPADAGACMLDLRKNPQRTLMLKSLHGGGIVDVRVSLKASVPPPPSQVLWENLQFSLGSRVCRRWIVNSILLLQCTLSTYAIVQVTNMNVADTLDVNSSTKLGTTLWTTLVIILSNLLIFLTAPAYAEFFERDIRLDHRETQLAMKLTFFQLVNSFAAALSFLWTKQVGARGFFDRAWYTNGGATTVISMVLADIFFINPFVEGMRIFDVLIAKTLLAPRAMAQEQMNRVYAAENPLYLPFRMQLLLKQLVYGLAWSYSFPVFFLLVLVYLAMSVVVDESGLFRTFKGIVSSSDKMYDAAVTQVLPAALMLHCLLGFFMAYHMELENRGLLHGGLLHSSVELDATLRSPAVALAFAMLVFSAAFALVFVTAFK</sequence>
<dbReference type="AlphaFoldDB" id="A0A0M0JSC0"/>
<protein>
    <recommendedName>
        <fullName evidence="4">CSC1/OSCA1-like cytosolic domain-containing protein</fullName>
    </recommendedName>
</protein>
<dbReference type="Proteomes" id="UP000037460">
    <property type="component" value="Unassembled WGS sequence"/>
</dbReference>
<evidence type="ECO:0008006" key="4">
    <source>
        <dbReference type="Google" id="ProtNLM"/>
    </source>
</evidence>
<keyword evidence="1" id="KW-1133">Transmembrane helix</keyword>
<keyword evidence="1" id="KW-0472">Membrane</keyword>
<dbReference type="GO" id="GO:0005886">
    <property type="term" value="C:plasma membrane"/>
    <property type="evidence" value="ECO:0007669"/>
    <property type="project" value="TreeGrafter"/>
</dbReference>
<dbReference type="OrthoDB" id="192629at2759"/>
<feature type="transmembrane region" description="Helical" evidence="1">
    <location>
        <begin position="234"/>
        <end position="252"/>
    </location>
</feature>
<evidence type="ECO:0000256" key="1">
    <source>
        <dbReference type="SAM" id="Phobius"/>
    </source>
</evidence>
<feature type="transmembrane region" description="Helical" evidence="1">
    <location>
        <begin position="387"/>
        <end position="408"/>
    </location>
</feature>
<dbReference type="PANTHER" id="PTHR13018:SF5">
    <property type="entry name" value="RE44586P"/>
    <property type="match status" value="1"/>
</dbReference>
<organism evidence="2 3">
    <name type="scientific">Chrysochromulina tobinii</name>
    <dbReference type="NCBI Taxonomy" id="1460289"/>
    <lineage>
        <taxon>Eukaryota</taxon>
        <taxon>Haptista</taxon>
        <taxon>Haptophyta</taxon>
        <taxon>Prymnesiophyceae</taxon>
        <taxon>Prymnesiales</taxon>
        <taxon>Chrysochromulinaceae</taxon>
        <taxon>Chrysochromulina</taxon>
    </lineage>
</organism>
<keyword evidence="1" id="KW-0812">Transmembrane</keyword>
<feature type="transmembrane region" description="Helical" evidence="1">
    <location>
        <begin position="152"/>
        <end position="173"/>
    </location>
</feature>